<dbReference type="Proteomes" id="UP000822476">
    <property type="component" value="Unassembled WGS sequence"/>
</dbReference>
<protein>
    <submittedName>
        <fullName evidence="1">Uncharacterized protein</fullName>
    </submittedName>
</protein>
<keyword evidence="2" id="KW-1185">Reference proteome</keyword>
<reference evidence="1" key="1">
    <citation type="submission" date="2019-07" db="EMBL/GenBank/DDBJ databases">
        <title>Annotation for the trematode Paragonimus miyazaki's.</title>
        <authorList>
            <person name="Choi Y.-J."/>
        </authorList>
    </citation>
    <scope>NUCLEOTIDE SEQUENCE</scope>
    <source>
        <strain evidence="1">Japan</strain>
    </source>
</reference>
<comment type="caution">
    <text evidence="1">The sequence shown here is derived from an EMBL/GenBank/DDBJ whole genome shotgun (WGS) entry which is preliminary data.</text>
</comment>
<evidence type="ECO:0000313" key="2">
    <source>
        <dbReference type="Proteomes" id="UP000822476"/>
    </source>
</evidence>
<proteinExistence type="predicted"/>
<evidence type="ECO:0000313" key="1">
    <source>
        <dbReference type="EMBL" id="KAF7252946.1"/>
    </source>
</evidence>
<dbReference type="AlphaFoldDB" id="A0A8S9YUN1"/>
<organism evidence="1 2">
    <name type="scientific">Paragonimus skrjabini miyazakii</name>
    <dbReference type="NCBI Taxonomy" id="59628"/>
    <lineage>
        <taxon>Eukaryota</taxon>
        <taxon>Metazoa</taxon>
        <taxon>Spiralia</taxon>
        <taxon>Lophotrochozoa</taxon>
        <taxon>Platyhelminthes</taxon>
        <taxon>Trematoda</taxon>
        <taxon>Digenea</taxon>
        <taxon>Plagiorchiida</taxon>
        <taxon>Troglotremata</taxon>
        <taxon>Troglotrematidae</taxon>
        <taxon>Paragonimus</taxon>
    </lineage>
</organism>
<sequence length="100" mass="11009">MLCFTNCSQVRDILAVNTNSVQSRPDDSSLSRGTKITTLIAFAQLDPFVSQYVIKKASTTISKLQLKNMSHATLDTSKLIAHFFVTLIGLYLTKNLLLSG</sequence>
<gene>
    <name evidence="1" type="ORF">EG68_08657</name>
</gene>
<name>A0A8S9YUN1_9TREM</name>
<dbReference type="EMBL" id="JTDE01004859">
    <property type="protein sequence ID" value="KAF7252946.1"/>
    <property type="molecule type" value="Genomic_DNA"/>
</dbReference>
<accession>A0A8S9YUN1</accession>